<comment type="caution">
    <text evidence="19">The sequence shown here is derived from an EMBL/GenBank/DDBJ whole genome shotgun (WGS) entry which is preliminary data.</text>
</comment>
<evidence type="ECO:0000256" key="11">
    <source>
        <dbReference type="ARBA" id="ARBA00038856"/>
    </source>
</evidence>
<dbReference type="PROSITE" id="PS00623">
    <property type="entry name" value="GMC_OXRED_1"/>
    <property type="match status" value="1"/>
</dbReference>
<evidence type="ECO:0000256" key="15">
    <source>
        <dbReference type="ARBA" id="ARBA00049778"/>
    </source>
</evidence>
<keyword evidence="10" id="KW-0413">Isomerase</keyword>
<evidence type="ECO:0000256" key="4">
    <source>
        <dbReference type="ARBA" id="ARBA00022630"/>
    </source>
</evidence>
<dbReference type="Gene3D" id="3.50.50.60">
    <property type="entry name" value="FAD/NAD(P)-binding domain"/>
    <property type="match status" value="3"/>
</dbReference>
<dbReference type="InterPro" id="IPR029058">
    <property type="entry name" value="AB_hydrolase_fold"/>
</dbReference>
<sequence length="1274" mass="140026">MSYIYGAAKGGREGLGPNTHSKHSSSNVNGKDQTPLSYNGSTLHEDDGFFHTNAMGGHGETTTPRPSSEKDHMPRTKPHRRFPRISLPVELMRDSYDVVVIGTGYGGGVAASRMARGRQTVCVLERGKERWPGEYPESLEDAAGEIRISGEFAPGDRRSIPGKLVGGGNPTGLYHFAVGDGQNVYMGNGLGGTSLLNANVFMEATPAVLDMEVWPEELRGKDVWRKYYDRASSVLEPVEYPTTAPELKKANLLQKQAGLMGHGDKFYRVKQTTRFEDGPNSTGVSMRASTLTGMDATGINDGSKSTTLVNYLSDAWNWGAELFCECEVRYITEAPGREGYIVYFAWYGGRRDRFETFYDDLMWVHAKKLVFLGAGSLGSTEILLRSRQFGLKASDDLGTEMSGNGDMLGFAYNTDYDANSIGTPSPTPDRPVGPCITSVLDLRDQKNVLEGFVVEDCAVPYSISGFMLPMLEFLPDSRRPAYTTSQAAAKKASRIASSILGPYYANGSVARTAGYLIMSHDSSQGSLTLRDDKPVLTYSGVGRSDSVTRIQEFLEKMTAAVGGNFIANPAWTLLGAQQITVHPIGGARISRDGTGRNGVTNHMGQVFKGNGAETYTGLVVCDGSIVPAAVGVNPFATITALAERSVELVAQKHGIKIDYDTKNGPLDMFGSPAFPVPRDRSVDNLTEKIARSESTDSSGVGFAEVMSGFIHVGEDVGDFKRSTELARSRSECARFFLSVKSWDISELINDTLHPAQLTGTFSSSALGGIFIVHRGTFQLFSEDSSEPDTTNLVYRFDMTSPGGRKLHLHGYKLVNTKAFLNPAEIWRQTTTLYVKITEPEADDKVVGRGILHVQHSDFKQQMQTFRIEGSSRWARLGSAAKFFMYFARQLTVPFLSTMGRLQWPESEVNSACRVTAPSQVVQLVATDGVKTTMVMWDPLKSGMGSSSTAPVILFIPGAAVDYTMFALPTIEKNAITYFREAGYRAYCLTHRVGRTVVAREGHTPYDARLDIHAALAHVRKLEGARSQESPPKVYIVAHCAGSLALSCGLLDGTIPTDWIRGITASMVFMNPKFGKINQILSGFPTEAYSRLVSPWWDCSSSPDDTYVQRVINQALRLYPAGDARETCRSVVCHRSSLVFGRLWTHANLNEETHKHLDRFLGGTSMRSLGWLTYAGRIERVTSNGPEHTDLVTPENIERLKGIPILFLSGTGNMVYTAENTDRSYTTLCHAHGRRWYQREVFPGKGHLDAWMGTTAYTDVYPRVLRHVEEVMEKY</sequence>
<dbReference type="PANTHER" id="PTHR47470">
    <property type="entry name" value="CHOLESTEROL OXIDASE"/>
    <property type="match status" value="1"/>
</dbReference>
<evidence type="ECO:0000313" key="20">
    <source>
        <dbReference type="Proteomes" id="UP000029964"/>
    </source>
</evidence>
<keyword evidence="9" id="KW-0753">Steroid metabolism</keyword>
<evidence type="ECO:0000256" key="3">
    <source>
        <dbReference type="ARBA" id="ARBA00022548"/>
    </source>
</evidence>
<comment type="cofactor">
    <cofactor evidence="1">
        <name>FAD</name>
        <dbReference type="ChEBI" id="CHEBI:57692"/>
    </cofactor>
</comment>
<accession>A0A086SX17</accession>
<dbReference type="EMBL" id="JPKY01000120">
    <property type="protein sequence ID" value="KFH41649.1"/>
    <property type="molecule type" value="Genomic_DNA"/>
</dbReference>
<evidence type="ECO:0000256" key="16">
    <source>
        <dbReference type="RuleBase" id="RU003968"/>
    </source>
</evidence>
<dbReference type="AlphaFoldDB" id="A0A086SX17"/>
<keyword evidence="20" id="KW-1185">Reference proteome</keyword>
<dbReference type="SUPFAM" id="SSF51905">
    <property type="entry name" value="FAD/NAD(P)-binding domain"/>
    <property type="match status" value="1"/>
</dbReference>
<evidence type="ECO:0000256" key="7">
    <source>
        <dbReference type="ARBA" id="ARBA00023098"/>
    </source>
</evidence>
<evidence type="ECO:0000256" key="6">
    <source>
        <dbReference type="ARBA" id="ARBA00023002"/>
    </source>
</evidence>
<feature type="region of interest" description="Disordered" evidence="17">
    <location>
        <begin position="8"/>
        <end position="80"/>
    </location>
</feature>
<evidence type="ECO:0000256" key="5">
    <source>
        <dbReference type="ARBA" id="ARBA00022827"/>
    </source>
</evidence>
<dbReference type="SUPFAM" id="SSF53474">
    <property type="entry name" value="alpha/beta-Hydrolases"/>
    <property type="match status" value="1"/>
</dbReference>
<dbReference type="EC" id="5.3.3.1" evidence="11"/>
<gene>
    <name evidence="19" type="ORF">ACRE_076390</name>
</gene>
<feature type="compositionally biased region" description="Polar residues" evidence="17">
    <location>
        <begin position="24"/>
        <end position="42"/>
    </location>
</feature>
<dbReference type="Gene3D" id="3.40.50.1820">
    <property type="entry name" value="alpha/beta hydrolase"/>
    <property type="match status" value="1"/>
</dbReference>
<comment type="pathway">
    <text evidence="12">Steroid metabolism; cholesterol degradation.</text>
</comment>
<keyword evidence="3" id="KW-0153">Cholesterol metabolism</keyword>
<evidence type="ECO:0000256" key="1">
    <source>
        <dbReference type="ARBA" id="ARBA00001974"/>
    </source>
</evidence>
<dbReference type="GO" id="GO:0050660">
    <property type="term" value="F:flavin adenine dinucleotide binding"/>
    <property type="evidence" value="ECO:0007669"/>
    <property type="project" value="InterPro"/>
</dbReference>
<evidence type="ECO:0000256" key="12">
    <source>
        <dbReference type="ARBA" id="ARBA00049645"/>
    </source>
</evidence>
<evidence type="ECO:0000256" key="2">
    <source>
        <dbReference type="ARBA" id="ARBA00010790"/>
    </source>
</evidence>
<evidence type="ECO:0000256" key="9">
    <source>
        <dbReference type="ARBA" id="ARBA00023221"/>
    </source>
</evidence>
<evidence type="ECO:0000256" key="17">
    <source>
        <dbReference type="SAM" id="MobiDB-lite"/>
    </source>
</evidence>
<dbReference type="EC" id="1.1.3.6" evidence="13"/>
<dbReference type="Pfam" id="PF05199">
    <property type="entry name" value="GMC_oxred_C"/>
    <property type="match status" value="1"/>
</dbReference>
<keyword evidence="4 16" id="KW-0285">Flavoprotein</keyword>
<organism evidence="19 20">
    <name type="scientific">Hapsidospora chrysogenum (strain ATCC 11550 / CBS 779.69 / DSM 880 / IAM 14645 / JCM 23072 / IMI 49137)</name>
    <name type="common">Acremonium chrysogenum</name>
    <dbReference type="NCBI Taxonomy" id="857340"/>
    <lineage>
        <taxon>Eukaryota</taxon>
        <taxon>Fungi</taxon>
        <taxon>Dikarya</taxon>
        <taxon>Ascomycota</taxon>
        <taxon>Pezizomycotina</taxon>
        <taxon>Sordariomycetes</taxon>
        <taxon>Hypocreomycetidae</taxon>
        <taxon>Hypocreales</taxon>
        <taxon>Bionectriaceae</taxon>
        <taxon>Hapsidospora</taxon>
    </lineage>
</organism>
<comment type="similarity">
    <text evidence="2 16">Belongs to the GMC oxidoreductase family.</text>
</comment>
<dbReference type="Proteomes" id="UP000029964">
    <property type="component" value="Unassembled WGS sequence"/>
</dbReference>
<dbReference type="GO" id="GO:0008203">
    <property type="term" value="P:cholesterol metabolic process"/>
    <property type="evidence" value="ECO:0007669"/>
    <property type="project" value="UniProtKB-KW"/>
</dbReference>
<name>A0A086SX17_HAPC1</name>
<reference evidence="20" key="1">
    <citation type="journal article" date="2014" name="Genome Announc.">
        <title>Genome sequence and annotation of Acremonium chrysogenum, producer of the beta-lactam antibiotic cephalosporin C.</title>
        <authorList>
            <person name="Terfehr D."/>
            <person name="Dahlmann T.A."/>
            <person name="Specht T."/>
            <person name="Zadra I."/>
            <person name="Kuernsteiner H."/>
            <person name="Kueck U."/>
        </authorList>
    </citation>
    <scope>NUCLEOTIDE SEQUENCE [LARGE SCALE GENOMIC DNA]</scope>
    <source>
        <strain evidence="20">ATCC 11550 / CBS 779.69 / DSM 880 / IAM 14645 / JCM 23072 / IMI 49137</strain>
    </source>
</reference>
<keyword evidence="6" id="KW-0560">Oxidoreductase</keyword>
<dbReference type="InterPro" id="IPR052542">
    <property type="entry name" value="Cholesterol_Oxidase"/>
</dbReference>
<dbReference type="Pfam" id="PF00732">
    <property type="entry name" value="GMC_oxred_N"/>
    <property type="match status" value="1"/>
</dbReference>
<proteinExistence type="inferred from homology"/>
<evidence type="ECO:0000256" key="8">
    <source>
        <dbReference type="ARBA" id="ARBA00023166"/>
    </source>
</evidence>
<dbReference type="InterPro" id="IPR036188">
    <property type="entry name" value="FAD/NAD-bd_sf"/>
</dbReference>
<keyword evidence="7" id="KW-0443">Lipid metabolism</keyword>
<dbReference type="GO" id="GO:0004769">
    <property type="term" value="F:steroid Delta-isomerase activity"/>
    <property type="evidence" value="ECO:0007669"/>
    <property type="project" value="UniProtKB-EC"/>
</dbReference>
<evidence type="ECO:0000256" key="13">
    <source>
        <dbReference type="ARBA" id="ARBA00049723"/>
    </source>
</evidence>
<dbReference type="STRING" id="857340.A0A086SX17"/>
<dbReference type="InterPro" id="IPR007867">
    <property type="entry name" value="GMC_OxRtase_C"/>
</dbReference>
<evidence type="ECO:0000259" key="18">
    <source>
        <dbReference type="PROSITE" id="PS00623"/>
    </source>
</evidence>
<dbReference type="InterPro" id="IPR000172">
    <property type="entry name" value="GMC_OxRdtase_N"/>
</dbReference>
<evidence type="ECO:0000256" key="14">
    <source>
        <dbReference type="ARBA" id="ARBA00049744"/>
    </source>
</evidence>
<evidence type="ECO:0000313" key="19">
    <source>
        <dbReference type="EMBL" id="KFH41649.1"/>
    </source>
</evidence>
<dbReference type="OrthoDB" id="9974421at2759"/>
<dbReference type="HOGENOM" id="CLU_002483_0_0_1"/>
<protein>
    <recommendedName>
        <fullName evidence="14">Cholesterol oxidase</fullName>
        <ecNumber evidence="13">1.1.3.6</ecNumber>
        <ecNumber evidence="11">5.3.3.1</ecNumber>
    </recommendedName>
    <alternativeName>
        <fullName evidence="15">Cholesterol isomerase</fullName>
    </alternativeName>
</protein>
<keyword evidence="5 16" id="KW-0274">FAD</keyword>
<keyword evidence="8" id="KW-1207">Sterol metabolism</keyword>
<dbReference type="PANTHER" id="PTHR47470:SF1">
    <property type="entry name" value="FAD-DEPENDENT OXIDOREDUCTASE 2 FAD BINDING DOMAIN-CONTAINING PROTEIN"/>
    <property type="match status" value="1"/>
</dbReference>
<dbReference type="GO" id="GO:0016995">
    <property type="term" value="F:cholesterol oxidase activity"/>
    <property type="evidence" value="ECO:0007669"/>
    <property type="project" value="UniProtKB-EC"/>
</dbReference>
<evidence type="ECO:0000256" key="10">
    <source>
        <dbReference type="ARBA" id="ARBA00023235"/>
    </source>
</evidence>
<feature type="domain" description="Glucose-methanol-choline oxidoreductase N-terminal" evidence="18">
    <location>
        <begin position="187"/>
        <end position="210"/>
    </location>
</feature>